<keyword evidence="9" id="KW-1185">Reference proteome</keyword>
<evidence type="ECO:0000313" key="9">
    <source>
        <dbReference type="Proteomes" id="UP001369086"/>
    </source>
</evidence>
<proteinExistence type="inferred from homology"/>
<reference evidence="8 9" key="1">
    <citation type="submission" date="2021-05" db="EMBL/GenBank/DDBJ databases">
        <authorList>
            <person name="Zahm M."/>
            <person name="Klopp C."/>
            <person name="Cabau C."/>
            <person name="Kuhl H."/>
            <person name="Suciu R."/>
            <person name="Ciorpac M."/>
            <person name="Holostenco D."/>
            <person name="Gessner J."/>
            <person name="Wuertz S."/>
            <person name="Hohne C."/>
            <person name="Stock M."/>
            <person name="Gislard M."/>
            <person name="Lluch J."/>
            <person name="Milhes M."/>
            <person name="Lampietro C."/>
            <person name="Lopez Roques C."/>
            <person name="Donnadieu C."/>
            <person name="Du K."/>
            <person name="Schartl M."/>
            <person name="Guiguen Y."/>
        </authorList>
    </citation>
    <scope>NUCLEOTIDE SEQUENCE [LARGE SCALE GENOMIC DNA]</scope>
    <source>
        <strain evidence="8">Hh-F2</strain>
        <tissue evidence="8">Blood</tissue>
    </source>
</reference>
<feature type="domain" description="CWH43-like N-terminal" evidence="7">
    <location>
        <begin position="4"/>
        <end position="232"/>
    </location>
</feature>
<dbReference type="Proteomes" id="UP001369086">
    <property type="component" value="Unassembled WGS sequence"/>
</dbReference>
<protein>
    <submittedName>
        <fullName evidence="8">Transmembrane protein 150A-like isoform X1</fullName>
    </submittedName>
</protein>
<feature type="transmembrane region" description="Helical" evidence="6">
    <location>
        <begin position="210"/>
        <end position="233"/>
    </location>
</feature>
<dbReference type="PANTHER" id="PTHR21324">
    <property type="entry name" value="FASTING-INDUCIBLE INTEGRAL MEMBRANE PROTEIN TM6P1-RELATED"/>
    <property type="match status" value="1"/>
</dbReference>
<evidence type="ECO:0000256" key="4">
    <source>
        <dbReference type="ARBA" id="ARBA00022989"/>
    </source>
</evidence>
<evidence type="ECO:0000256" key="6">
    <source>
        <dbReference type="SAM" id="Phobius"/>
    </source>
</evidence>
<evidence type="ECO:0000256" key="2">
    <source>
        <dbReference type="ARBA" id="ARBA00006565"/>
    </source>
</evidence>
<dbReference type="Pfam" id="PF10277">
    <property type="entry name" value="Frag1"/>
    <property type="match status" value="1"/>
</dbReference>
<feature type="transmembrane region" description="Helical" evidence="6">
    <location>
        <begin position="140"/>
        <end position="164"/>
    </location>
</feature>
<name>A0ABR0ZT87_HUSHU</name>
<accession>A0ABR0ZT87</accession>
<keyword evidence="3 6" id="KW-0812">Transmembrane</keyword>
<gene>
    <name evidence="8" type="ORF">HHUSO_G8837</name>
</gene>
<comment type="caution">
    <text evidence="8">The sequence shown here is derived from an EMBL/GenBank/DDBJ whole genome shotgun (WGS) entry which is preliminary data.</text>
</comment>
<keyword evidence="4 6" id="KW-1133">Transmembrane helix</keyword>
<dbReference type="InterPro" id="IPR019402">
    <property type="entry name" value="CWH43_N"/>
</dbReference>
<evidence type="ECO:0000256" key="1">
    <source>
        <dbReference type="ARBA" id="ARBA00004127"/>
    </source>
</evidence>
<evidence type="ECO:0000256" key="5">
    <source>
        <dbReference type="ARBA" id="ARBA00023136"/>
    </source>
</evidence>
<evidence type="ECO:0000256" key="3">
    <source>
        <dbReference type="ARBA" id="ARBA00022692"/>
    </source>
</evidence>
<organism evidence="8 9">
    <name type="scientific">Huso huso</name>
    <name type="common">Beluga</name>
    <name type="synonym">Acipenser huso</name>
    <dbReference type="NCBI Taxonomy" id="61971"/>
    <lineage>
        <taxon>Eukaryota</taxon>
        <taxon>Metazoa</taxon>
        <taxon>Chordata</taxon>
        <taxon>Craniata</taxon>
        <taxon>Vertebrata</taxon>
        <taxon>Euteleostomi</taxon>
        <taxon>Actinopterygii</taxon>
        <taxon>Chondrostei</taxon>
        <taxon>Acipenseriformes</taxon>
        <taxon>Acipenseridae</taxon>
        <taxon>Huso</taxon>
    </lineage>
</organism>
<comment type="subcellular location">
    <subcellularLocation>
        <location evidence="1">Endomembrane system</location>
        <topology evidence="1">Multi-pass membrane protein</topology>
    </subcellularLocation>
</comment>
<sequence>MNFWFLLPAVLSLISFFGTWTVYGLALANRHVCPLDNWQYTNSCSLNSTERCCTIRHIPFISVSFYSTCGMNAPENALFSATLNSGAILFLVFCIFQHAHIIKKNNDNVTLSRIGLAVGCLSSFGAFITGNCNPGTLMVLHYVGAALCFVSTCLYTLIMSILTYRCFVTGLEYILAPIRTISTAIQITATIFYIVFFPQETYDYQHISAIFEWILATNIQLFELSFVVEFYYFSTSMLSVLISKDEEETSLIMS</sequence>
<comment type="similarity">
    <text evidence="2">Belongs to the DRAM/TMEM150 family.</text>
</comment>
<keyword evidence="5 6" id="KW-0472">Membrane</keyword>
<dbReference type="EMBL" id="JAHFZB010000007">
    <property type="protein sequence ID" value="KAK6487615.1"/>
    <property type="molecule type" value="Genomic_DNA"/>
</dbReference>
<feature type="transmembrane region" description="Helical" evidence="6">
    <location>
        <begin position="108"/>
        <end position="128"/>
    </location>
</feature>
<dbReference type="InterPro" id="IPR050911">
    <property type="entry name" value="DRAM/TMEM150_Autophagy_Mod"/>
</dbReference>
<evidence type="ECO:0000313" key="8">
    <source>
        <dbReference type="EMBL" id="KAK6487615.1"/>
    </source>
</evidence>
<feature type="transmembrane region" description="Helical" evidence="6">
    <location>
        <begin position="176"/>
        <end position="198"/>
    </location>
</feature>
<feature type="transmembrane region" description="Helical" evidence="6">
    <location>
        <begin position="77"/>
        <end position="96"/>
    </location>
</feature>
<dbReference type="PANTHER" id="PTHR21324:SF13">
    <property type="entry name" value="SI:DKEY-228D14.5"/>
    <property type="match status" value="1"/>
</dbReference>
<evidence type="ECO:0000259" key="7">
    <source>
        <dbReference type="Pfam" id="PF10277"/>
    </source>
</evidence>